<name>A0ABW9A1Z5_9BURK</name>
<evidence type="ECO:0000313" key="3">
    <source>
        <dbReference type="Proteomes" id="UP001629249"/>
    </source>
</evidence>
<dbReference type="Proteomes" id="UP001629249">
    <property type="component" value="Unassembled WGS sequence"/>
</dbReference>
<dbReference type="SUPFAM" id="SSF54593">
    <property type="entry name" value="Glyoxalase/Bleomycin resistance protein/Dihydroxybiphenyl dioxygenase"/>
    <property type="match status" value="1"/>
</dbReference>
<dbReference type="EMBL" id="JAQQFN010000055">
    <property type="protein sequence ID" value="MFL9888995.1"/>
    <property type="molecule type" value="Genomic_DNA"/>
</dbReference>
<keyword evidence="3" id="KW-1185">Reference proteome</keyword>
<dbReference type="InterPro" id="IPR004360">
    <property type="entry name" value="Glyas_Fos-R_dOase_dom"/>
</dbReference>
<sequence>MSIDSPDVTEYSSIPDQGVVTGIGYVRIPAPDLHGLAEFYKSTFGMQQIGALLDHAIILNVGKTIEEAITNRTPRLILDRRMKSNQQYAPNDNNCWTFMARGIEHVVQRAQKNGATITMQPYSTVPQTGMVAGKFRDPAGNHIDLIEIGTDTPERLNLTSPGK</sequence>
<reference evidence="2 3" key="1">
    <citation type="journal article" date="2024" name="Chem. Sci.">
        <title>Discovery of megapolipeptins by genome mining of a Burkholderiales bacteria collection.</title>
        <authorList>
            <person name="Paulo B.S."/>
            <person name="Recchia M.J.J."/>
            <person name="Lee S."/>
            <person name="Fergusson C.H."/>
            <person name="Romanowski S.B."/>
            <person name="Hernandez A."/>
            <person name="Krull N."/>
            <person name="Liu D.Y."/>
            <person name="Cavanagh H."/>
            <person name="Bos A."/>
            <person name="Gray C.A."/>
            <person name="Murphy B.T."/>
            <person name="Linington R.G."/>
            <person name="Eustaquio A.S."/>
        </authorList>
    </citation>
    <scope>NUCLEOTIDE SEQUENCE [LARGE SCALE GENOMIC DNA]</scope>
    <source>
        <strain evidence="2 3">RL16-012-BIC-B</strain>
    </source>
</reference>
<evidence type="ECO:0000313" key="2">
    <source>
        <dbReference type="EMBL" id="MFL9888995.1"/>
    </source>
</evidence>
<feature type="domain" description="VOC" evidence="1">
    <location>
        <begin position="22"/>
        <end position="148"/>
    </location>
</feature>
<dbReference type="RefSeq" id="WP_408335973.1">
    <property type="nucleotide sequence ID" value="NZ_JAQQFH010000063.1"/>
</dbReference>
<dbReference type="InterPro" id="IPR029068">
    <property type="entry name" value="Glyas_Bleomycin-R_OHBP_Dase"/>
</dbReference>
<accession>A0ABW9A1Z5</accession>
<proteinExistence type="predicted"/>
<dbReference type="Pfam" id="PF00903">
    <property type="entry name" value="Glyoxalase"/>
    <property type="match status" value="1"/>
</dbReference>
<dbReference type="Gene3D" id="3.10.180.10">
    <property type="entry name" value="2,3-Dihydroxybiphenyl 1,2-Dioxygenase, domain 1"/>
    <property type="match status" value="1"/>
</dbReference>
<gene>
    <name evidence="2" type="ORF">PQR66_38650</name>
</gene>
<dbReference type="PROSITE" id="PS51819">
    <property type="entry name" value="VOC"/>
    <property type="match status" value="1"/>
</dbReference>
<dbReference type="InterPro" id="IPR037523">
    <property type="entry name" value="VOC_core"/>
</dbReference>
<organism evidence="2 3">
    <name type="scientific">Paraburkholderia agricolaris</name>
    <dbReference type="NCBI Taxonomy" id="2152888"/>
    <lineage>
        <taxon>Bacteria</taxon>
        <taxon>Pseudomonadati</taxon>
        <taxon>Pseudomonadota</taxon>
        <taxon>Betaproteobacteria</taxon>
        <taxon>Burkholderiales</taxon>
        <taxon>Burkholderiaceae</taxon>
        <taxon>Paraburkholderia</taxon>
    </lineage>
</organism>
<comment type="caution">
    <text evidence="2">The sequence shown here is derived from an EMBL/GenBank/DDBJ whole genome shotgun (WGS) entry which is preliminary data.</text>
</comment>
<evidence type="ECO:0000259" key="1">
    <source>
        <dbReference type="PROSITE" id="PS51819"/>
    </source>
</evidence>
<protein>
    <recommendedName>
        <fullName evidence="1">VOC domain-containing protein</fullName>
    </recommendedName>
</protein>